<comment type="caution">
    <text evidence="1">The sequence shown here is derived from an EMBL/GenBank/DDBJ whole genome shotgun (WGS) entry which is preliminary data.</text>
</comment>
<sequence length="92" mass="10193">MPNGLENKELKGARQLDAAVHDDCEEEKTKMCRRCEGMHARARAAPIREPLAYRSQQAVSHCLQTVSNNRPGVRACLAELTVTLTLVTVTEC</sequence>
<protein>
    <submittedName>
        <fullName evidence="1">Uncharacterized protein</fullName>
    </submittedName>
</protein>
<name>A0AAE0ZB61_9GAST</name>
<evidence type="ECO:0000313" key="1">
    <source>
        <dbReference type="EMBL" id="KAK3765446.1"/>
    </source>
</evidence>
<gene>
    <name evidence="1" type="ORF">RRG08_066992</name>
</gene>
<proteinExistence type="predicted"/>
<dbReference type="EMBL" id="JAWDGP010004303">
    <property type="protein sequence ID" value="KAK3765446.1"/>
    <property type="molecule type" value="Genomic_DNA"/>
</dbReference>
<evidence type="ECO:0000313" key="2">
    <source>
        <dbReference type="Proteomes" id="UP001283361"/>
    </source>
</evidence>
<accession>A0AAE0ZB61</accession>
<dbReference type="Proteomes" id="UP001283361">
    <property type="component" value="Unassembled WGS sequence"/>
</dbReference>
<dbReference type="AlphaFoldDB" id="A0AAE0ZB61"/>
<keyword evidence="2" id="KW-1185">Reference proteome</keyword>
<reference evidence="1" key="1">
    <citation type="journal article" date="2023" name="G3 (Bethesda)">
        <title>A reference genome for the long-term kleptoplast-retaining sea slug Elysia crispata morphotype clarki.</title>
        <authorList>
            <person name="Eastman K.E."/>
            <person name="Pendleton A.L."/>
            <person name="Shaikh M.A."/>
            <person name="Suttiyut T."/>
            <person name="Ogas R."/>
            <person name="Tomko P."/>
            <person name="Gavelis G."/>
            <person name="Widhalm J.R."/>
            <person name="Wisecaver J.H."/>
        </authorList>
    </citation>
    <scope>NUCLEOTIDE SEQUENCE</scope>
    <source>
        <strain evidence="1">ECLA1</strain>
    </source>
</reference>
<organism evidence="1 2">
    <name type="scientific">Elysia crispata</name>
    <name type="common">lettuce slug</name>
    <dbReference type="NCBI Taxonomy" id="231223"/>
    <lineage>
        <taxon>Eukaryota</taxon>
        <taxon>Metazoa</taxon>
        <taxon>Spiralia</taxon>
        <taxon>Lophotrochozoa</taxon>
        <taxon>Mollusca</taxon>
        <taxon>Gastropoda</taxon>
        <taxon>Heterobranchia</taxon>
        <taxon>Euthyneura</taxon>
        <taxon>Panpulmonata</taxon>
        <taxon>Sacoglossa</taxon>
        <taxon>Placobranchoidea</taxon>
        <taxon>Plakobranchidae</taxon>
        <taxon>Elysia</taxon>
    </lineage>
</organism>